<dbReference type="OrthoDB" id="9797743at2"/>
<dbReference type="Gene3D" id="3.40.50.1000">
    <property type="entry name" value="HAD superfamily/HAD-like"/>
    <property type="match status" value="1"/>
</dbReference>
<dbReference type="PANTHER" id="PTHR46193:SF10">
    <property type="entry name" value="6-PHOSPHOGLUCONATE PHOSPHATASE"/>
    <property type="match status" value="1"/>
</dbReference>
<evidence type="ECO:0000313" key="6">
    <source>
        <dbReference type="Proteomes" id="UP000001302"/>
    </source>
</evidence>
<reference evidence="6" key="1">
    <citation type="submission" date="2010-08" db="EMBL/GenBank/DDBJ databases">
        <title>Genome sequence of Parvularcula bermudensis HTCC2503.</title>
        <authorList>
            <person name="Kang D.-M."/>
            <person name="Oh H.-M."/>
            <person name="Cho J.-C."/>
        </authorList>
    </citation>
    <scope>NUCLEOTIDE SEQUENCE [LARGE SCALE GENOMIC DNA]</scope>
    <source>
        <strain evidence="6">ATCC BAA-594 / HTCC2503 / KCTC 12087</strain>
    </source>
</reference>
<name>E0TD32_PARBH</name>
<proteinExistence type="inferred from homology"/>
<dbReference type="InterPro" id="IPR023214">
    <property type="entry name" value="HAD_sf"/>
</dbReference>
<protein>
    <submittedName>
        <fullName evidence="5">Uncharacterized protein</fullName>
    </submittedName>
</protein>
<evidence type="ECO:0000256" key="3">
    <source>
        <dbReference type="ARBA" id="ARBA00022723"/>
    </source>
</evidence>
<dbReference type="InterPro" id="IPR051600">
    <property type="entry name" value="Beta-PGM-like"/>
</dbReference>
<evidence type="ECO:0000256" key="1">
    <source>
        <dbReference type="ARBA" id="ARBA00001946"/>
    </source>
</evidence>
<dbReference type="InterPro" id="IPR036412">
    <property type="entry name" value="HAD-like_sf"/>
</dbReference>
<sequence>MPLSALLFDCDGVLVDSEIVGLADAAMFLQSRGFSWSAQEVITRFTGMRSDLFVANLRESYAAILGRSPDEAELADLVSGLLETRRAQLHTMTLVAGATMAVRTAGEVFAGRIAVASSSGKAQLADKMSRFGLAGHFGPHIYSADDVERGKPYPDIFLHAAAALGVAPATTLIIEDSVNGVLAARRAGAEVWGFVGGGHCAADHAQQLTESGASRIVADHDDLATQLRELS</sequence>
<dbReference type="HOGENOM" id="CLU_045011_13_2_5"/>
<dbReference type="SFLD" id="SFLDS00003">
    <property type="entry name" value="Haloacid_Dehalogenase"/>
    <property type="match status" value="1"/>
</dbReference>
<reference evidence="5 6" key="2">
    <citation type="journal article" date="2011" name="J. Bacteriol.">
        <title>Complete genome sequence of strain HTCC2503T of Parvularcula bermudensis, the type species of the order "Parvularculales" in the class Alphaproteobacteria.</title>
        <authorList>
            <person name="Oh H.M."/>
            <person name="Kang I."/>
            <person name="Vergin K.L."/>
            <person name="Kang D."/>
            <person name="Rhee K.H."/>
            <person name="Giovannoni S.J."/>
            <person name="Cho J.C."/>
        </authorList>
    </citation>
    <scope>NUCLEOTIDE SEQUENCE [LARGE SCALE GENOMIC DNA]</scope>
    <source>
        <strain evidence="6">ATCC BAA-594 / HTCC2503 / KCTC 12087</strain>
    </source>
</reference>
<dbReference type="PANTHER" id="PTHR46193">
    <property type="entry name" value="6-PHOSPHOGLUCONATE PHOSPHATASE"/>
    <property type="match status" value="1"/>
</dbReference>
<dbReference type="GO" id="GO:0003824">
    <property type="term" value="F:catalytic activity"/>
    <property type="evidence" value="ECO:0007669"/>
    <property type="project" value="UniProtKB-ARBA"/>
</dbReference>
<dbReference type="EMBL" id="CP002156">
    <property type="protein sequence ID" value="ADM08691.1"/>
    <property type="molecule type" value="Genomic_DNA"/>
</dbReference>
<dbReference type="eggNOG" id="COG0637">
    <property type="taxonomic scope" value="Bacteria"/>
</dbReference>
<dbReference type="Pfam" id="PF00702">
    <property type="entry name" value="Hydrolase"/>
    <property type="match status" value="1"/>
</dbReference>
<dbReference type="KEGG" id="pbr:PB2503_03072"/>
<evidence type="ECO:0000256" key="2">
    <source>
        <dbReference type="ARBA" id="ARBA00006171"/>
    </source>
</evidence>
<dbReference type="STRING" id="314260.PB2503_03072"/>
<comment type="cofactor">
    <cofactor evidence="1">
        <name>Mg(2+)</name>
        <dbReference type="ChEBI" id="CHEBI:18420"/>
    </cofactor>
</comment>
<dbReference type="Proteomes" id="UP000001302">
    <property type="component" value="Chromosome"/>
</dbReference>
<accession>E0TD32</accession>
<keyword evidence="4" id="KW-0460">Magnesium</keyword>
<dbReference type="Gene3D" id="1.10.150.240">
    <property type="entry name" value="Putative phosphatase, domain 2"/>
    <property type="match status" value="1"/>
</dbReference>
<dbReference type="SFLD" id="SFLDG01135">
    <property type="entry name" value="C1.5.6:_HAD__Beta-PGM__Phospha"/>
    <property type="match status" value="1"/>
</dbReference>
<dbReference type="SUPFAM" id="SSF56784">
    <property type="entry name" value="HAD-like"/>
    <property type="match status" value="1"/>
</dbReference>
<evidence type="ECO:0000256" key="4">
    <source>
        <dbReference type="ARBA" id="ARBA00022842"/>
    </source>
</evidence>
<keyword evidence="3" id="KW-0479">Metal-binding</keyword>
<dbReference type="GO" id="GO:0046872">
    <property type="term" value="F:metal ion binding"/>
    <property type="evidence" value="ECO:0007669"/>
    <property type="project" value="UniProtKB-KW"/>
</dbReference>
<dbReference type="RefSeq" id="WP_013299665.1">
    <property type="nucleotide sequence ID" value="NC_014414.1"/>
</dbReference>
<dbReference type="InterPro" id="IPR023198">
    <property type="entry name" value="PGP-like_dom2"/>
</dbReference>
<dbReference type="InterPro" id="IPR006439">
    <property type="entry name" value="HAD-SF_hydro_IA"/>
</dbReference>
<evidence type="ECO:0000313" key="5">
    <source>
        <dbReference type="EMBL" id="ADM08691.1"/>
    </source>
</evidence>
<gene>
    <name evidence="5" type="ordered locus">PB2503_03072</name>
</gene>
<comment type="similarity">
    <text evidence="2">Belongs to the HAD-like hydrolase superfamily. CbbY/CbbZ/Gph/YieH family.</text>
</comment>
<dbReference type="NCBIfam" id="TIGR01509">
    <property type="entry name" value="HAD-SF-IA-v3"/>
    <property type="match status" value="1"/>
</dbReference>
<dbReference type="SFLD" id="SFLDG01129">
    <property type="entry name" value="C1.5:_HAD__Beta-PGM__Phosphata"/>
    <property type="match status" value="1"/>
</dbReference>
<keyword evidence="6" id="KW-1185">Reference proteome</keyword>
<organism evidence="5 6">
    <name type="scientific">Parvularcula bermudensis (strain ATCC BAA-594 / HTCC2503 / KCTC 12087)</name>
    <dbReference type="NCBI Taxonomy" id="314260"/>
    <lineage>
        <taxon>Bacteria</taxon>
        <taxon>Pseudomonadati</taxon>
        <taxon>Pseudomonadota</taxon>
        <taxon>Alphaproteobacteria</taxon>
        <taxon>Parvularculales</taxon>
        <taxon>Parvularculaceae</taxon>
        <taxon>Parvularcula</taxon>
    </lineage>
</organism>
<dbReference type="AlphaFoldDB" id="E0TD32"/>